<dbReference type="Gene3D" id="3.40.50.410">
    <property type="entry name" value="von Willebrand factor, type A domain"/>
    <property type="match status" value="1"/>
</dbReference>
<keyword evidence="1" id="KW-0732">Signal</keyword>
<keyword evidence="4" id="KW-1185">Reference proteome</keyword>
<dbReference type="PROSITE" id="PS50234">
    <property type="entry name" value="VWFA"/>
    <property type="match status" value="1"/>
</dbReference>
<dbReference type="PANTHER" id="PTHR47763">
    <property type="entry name" value="ALPHA-PROTEIN KINASE VWKA"/>
    <property type="match status" value="1"/>
</dbReference>
<feature type="chain" id="PRO_5034197337" evidence="1">
    <location>
        <begin position="28"/>
        <end position="323"/>
    </location>
</feature>
<gene>
    <name evidence="3" type="ORF">H9627_12235</name>
</gene>
<feature type="domain" description="VWFA" evidence="2">
    <location>
        <begin position="33"/>
        <end position="184"/>
    </location>
</feature>
<name>A0A8I0HQ97_9CORY</name>
<sequence>MLRLVHSTITVLLLTALSLGVSPHAQAAGSAHDVVIIMDTTSSMANEINQAKTDARATAQQIISRNPDARVGFVQYKDWQSPMRNRSGQLSAAVSEVPLGRDMDALSAALNSLSIHDPGNTTIPESVYTGIMVALHDQPWRVGAKRQLIIIGDAPADDPEYRTCLTKDDIAAALDPGDLDVRIVRDHGFGYNPHRNVASCTRSVPAGPAVPLNQGREEFSRPRVDVLSPEGDLGDGLNAIVRSTGGKNYGYGDDLTAGLDEVVSDINVDVLSAPGISSDSSSGSSEITPTQITTWLAAILAIATAMGGVWDTGVRFLQPFLNI</sequence>
<dbReference type="InterPro" id="IPR002035">
    <property type="entry name" value="VWF_A"/>
</dbReference>
<accession>A0A8I0HQ97</accession>
<dbReference type="PANTHER" id="PTHR47763:SF1">
    <property type="entry name" value="DUF659 DOMAIN-CONTAINING PROTEIN"/>
    <property type="match status" value="1"/>
</dbReference>
<dbReference type="InterPro" id="IPR036465">
    <property type="entry name" value="vWFA_dom_sf"/>
</dbReference>
<evidence type="ECO:0000259" key="2">
    <source>
        <dbReference type="PROSITE" id="PS50234"/>
    </source>
</evidence>
<dbReference type="AlphaFoldDB" id="A0A8I0HQ97"/>
<dbReference type="Pfam" id="PF00092">
    <property type="entry name" value="VWA"/>
    <property type="match status" value="1"/>
</dbReference>
<dbReference type="EMBL" id="JACSPR010000010">
    <property type="protein sequence ID" value="MBD8031074.1"/>
    <property type="molecule type" value="Genomic_DNA"/>
</dbReference>
<evidence type="ECO:0000256" key="1">
    <source>
        <dbReference type="SAM" id="SignalP"/>
    </source>
</evidence>
<evidence type="ECO:0000313" key="4">
    <source>
        <dbReference type="Proteomes" id="UP000650224"/>
    </source>
</evidence>
<proteinExistence type="predicted"/>
<dbReference type="RefSeq" id="WP_191734310.1">
    <property type="nucleotide sequence ID" value="NZ_JACSPR010000010.1"/>
</dbReference>
<dbReference type="CDD" id="cd00198">
    <property type="entry name" value="vWFA"/>
    <property type="match status" value="1"/>
</dbReference>
<dbReference type="GO" id="GO:0004674">
    <property type="term" value="F:protein serine/threonine kinase activity"/>
    <property type="evidence" value="ECO:0007669"/>
    <property type="project" value="TreeGrafter"/>
</dbReference>
<protein>
    <submittedName>
        <fullName evidence="3">VWA domain-containing protein</fullName>
    </submittedName>
</protein>
<feature type="signal peptide" evidence="1">
    <location>
        <begin position="1"/>
        <end position="27"/>
    </location>
</feature>
<organism evidence="3 4">
    <name type="scientific">Corynebacterium gallinarum</name>
    <dbReference type="NCBI Taxonomy" id="2762214"/>
    <lineage>
        <taxon>Bacteria</taxon>
        <taxon>Bacillati</taxon>
        <taxon>Actinomycetota</taxon>
        <taxon>Actinomycetes</taxon>
        <taxon>Mycobacteriales</taxon>
        <taxon>Corynebacteriaceae</taxon>
        <taxon>Corynebacterium</taxon>
    </lineage>
</organism>
<comment type="caution">
    <text evidence="3">The sequence shown here is derived from an EMBL/GenBank/DDBJ whole genome shotgun (WGS) entry which is preliminary data.</text>
</comment>
<reference evidence="3 4" key="1">
    <citation type="submission" date="2020-08" db="EMBL/GenBank/DDBJ databases">
        <title>A Genomic Blueprint of the Chicken Gut Microbiome.</title>
        <authorList>
            <person name="Gilroy R."/>
            <person name="Ravi A."/>
            <person name="Getino M."/>
            <person name="Pursley I."/>
            <person name="Horton D.L."/>
            <person name="Alikhan N.-F."/>
            <person name="Baker D."/>
            <person name="Gharbi K."/>
            <person name="Hall N."/>
            <person name="Watson M."/>
            <person name="Adriaenssens E.M."/>
            <person name="Foster-Nyarko E."/>
            <person name="Jarju S."/>
            <person name="Secka A."/>
            <person name="Antonio M."/>
            <person name="Oren A."/>
            <person name="Chaudhuri R."/>
            <person name="La Ragione R.M."/>
            <person name="Hildebrand F."/>
            <person name="Pallen M.J."/>
        </authorList>
    </citation>
    <scope>NUCLEOTIDE SEQUENCE [LARGE SCALE GENOMIC DNA]</scope>
    <source>
        <strain evidence="3 4">Sa1YVA5</strain>
    </source>
</reference>
<evidence type="ECO:0000313" key="3">
    <source>
        <dbReference type="EMBL" id="MBD8031074.1"/>
    </source>
</evidence>
<dbReference type="InterPro" id="IPR052969">
    <property type="entry name" value="Thr-specific_kinase-like"/>
</dbReference>
<dbReference type="GO" id="GO:0005737">
    <property type="term" value="C:cytoplasm"/>
    <property type="evidence" value="ECO:0007669"/>
    <property type="project" value="TreeGrafter"/>
</dbReference>
<dbReference type="SUPFAM" id="SSF53300">
    <property type="entry name" value="vWA-like"/>
    <property type="match status" value="1"/>
</dbReference>
<dbReference type="Proteomes" id="UP000650224">
    <property type="component" value="Unassembled WGS sequence"/>
</dbReference>